<accession>A0A9W7GC04</accession>
<feature type="transmembrane region" description="Helical" evidence="2">
    <location>
        <begin position="147"/>
        <end position="168"/>
    </location>
</feature>
<proteinExistence type="predicted"/>
<protein>
    <submittedName>
        <fullName evidence="3">Uncharacterized protein</fullName>
    </submittedName>
</protein>
<evidence type="ECO:0000313" key="3">
    <source>
        <dbReference type="EMBL" id="GMI39699.1"/>
    </source>
</evidence>
<feature type="transmembrane region" description="Helical" evidence="2">
    <location>
        <begin position="75"/>
        <end position="93"/>
    </location>
</feature>
<dbReference type="EMBL" id="BRYA01000109">
    <property type="protein sequence ID" value="GMI39699.1"/>
    <property type="molecule type" value="Genomic_DNA"/>
</dbReference>
<dbReference type="OrthoDB" id="190987at2759"/>
<evidence type="ECO:0000256" key="2">
    <source>
        <dbReference type="SAM" id="Phobius"/>
    </source>
</evidence>
<organism evidence="3 4">
    <name type="scientific">Triparma columacea</name>
    <dbReference type="NCBI Taxonomy" id="722753"/>
    <lineage>
        <taxon>Eukaryota</taxon>
        <taxon>Sar</taxon>
        <taxon>Stramenopiles</taxon>
        <taxon>Ochrophyta</taxon>
        <taxon>Bolidophyceae</taxon>
        <taxon>Parmales</taxon>
        <taxon>Triparmaceae</taxon>
        <taxon>Triparma</taxon>
    </lineage>
</organism>
<gene>
    <name evidence="3" type="ORF">TrCOL_g3297</name>
</gene>
<keyword evidence="2" id="KW-0812">Transmembrane</keyword>
<comment type="caution">
    <text evidence="3">The sequence shown here is derived from an EMBL/GenBank/DDBJ whole genome shotgun (WGS) entry which is preliminary data.</text>
</comment>
<dbReference type="Proteomes" id="UP001165065">
    <property type="component" value="Unassembled WGS sequence"/>
</dbReference>
<reference evidence="4" key="1">
    <citation type="journal article" date="2023" name="Commun. Biol.">
        <title>Genome analysis of Parmales, the sister group of diatoms, reveals the evolutionary specialization of diatoms from phago-mixotrophs to photoautotrophs.</title>
        <authorList>
            <person name="Ban H."/>
            <person name="Sato S."/>
            <person name="Yoshikawa S."/>
            <person name="Yamada K."/>
            <person name="Nakamura Y."/>
            <person name="Ichinomiya M."/>
            <person name="Sato N."/>
            <person name="Blanc-Mathieu R."/>
            <person name="Endo H."/>
            <person name="Kuwata A."/>
            <person name="Ogata H."/>
        </authorList>
    </citation>
    <scope>NUCLEOTIDE SEQUENCE [LARGE SCALE GENOMIC DNA]</scope>
</reference>
<feature type="transmembrane region" description="Helical" evidence="2">
    <location>
        <begin position="114"/>
        <end position="135"/>
    </location>
</feature>
<keyword evidence="2" id="KW-0472">Membrane</keyword>
<name>A0A9W7GC04_9STRA</name>
<keyword evidence="4" id="KW-1185">Reference proteome</keyword>
<evidence type="ECO:0000313" key="4">
    <source>
        <dbReference type="Proteomes" id="UP001165065"/>
    </source>
</evidence>
<dbReference type="AlphaFoldDB" id="A0A9W7GC04"/>
<feature type="region of interest" description="Disordered" evidence="1">
    <location>
        <begin position="263"/>
        <end position="299"/>
    </location>
</feature>
<sequence>MSTFFTSRTFTCTNYSAAASDMDIKSYLPCPVPIIPEAEGFEWDRTGEVMFLPENYTCGEKTYADVEPMFLISNIFYSVLFFIFIVTPARWISQGVASRNKKLTSLSVLNPQEKIYLAILVGSTTNFLAISFMNWYKTAAGPPQITVILQCISAWCVDVALVLAITGWTGMNNIQGRKPVVPKHYKVTKNIAIFVNLLIQLLAAGVEPHVSTIGDERITSDLNVNYSYYDGTISVGRQLANFLTETGYCIILFIEGRKLSKSLSQGNKEENPAQKKILKVSRGKERRGEEGADCAPLVD</sequence>
<keyword evidence="2" id="KW-1133">Transmembrane helix</keyword>
<evidence type="ECO:0000256" key="1">
    <source>
        <dbReference type="SAM" id="MobiDB-lite"/>
    </source>
</evidence>